<dbReference type="AlphaFoldDB" id="A0A0C2N618"/>
<dbReference type="EMBL" id="JWZT01001625">
    <property type="protein sequence ID" value="KII71760.1"/>
    <property type="molecule type" value="Genomic_DNA"/>
</dbReference>
<protein>
    <submittedName>
        <fullName evidence="1">Uncharacterized protein</fullName>
    </submittedName>
</protein>
<accession>A0A0C2N618</accession>
<gene>
    <name evidence="1" type="ORF">RF11_15769</name>
</gene>
<evidence type="ECO:0000313" key="2">
    <source>
        <dbReference type="Proteomes" id="UP000031668"/>
    </source>
</evidence>
<sequence>MSDLSKNNKQSNPHCSTLYENGNDYDVILDDIKRSEQNFQNNETILENFPRIPEITFTNVPKLPQITSINMPRLPVITFENITILPQITSIKRSESPAITVPKNPKPLGIEPISRKHRRFRIYGVLENEKQKVAYEFKDNATEIMYGYSVTYIKEQVEFEREIISKVYYRE</sequence>
<organism evidence="1 2">
    <name type="scientific">Thelohanellus kitauei</name>
    <name type="common">Myxosporean</name>
    <dbReference type="NCBI Taxonomy" id="669202"/>
    <lineage>
        <taxon>Eukaryota</taxon>
        <taxon>Metazoa</taxon>
        <taxon>Cnidaria</taxon>
        <taxon>Myxozoa</taxon>
        <taxon>Myxosporea</taxon>
        <taxon>Bivalvulida</taxon>
        <taxon>Platysporina</taxon>
        <taxon>Myxobolidae</taxon>
        <taxon>Thelohanellus</taxon>
    </lineage>
</organism>
<proteinExistence type="predicted"/>
<evidence type="ECO:0000313" key="1">
    <source>
        <dbReference type="EMBL" id="KII71760.1"/>
    </source>
</evidence>
<dbReference type="Proteomes" id="UP000031668">
    <property type="component" value="Unassembled WGS sequence"/>
</dbReference>
<keyword evidence="2" id="KW-1185">Reference proteome</keyword>
<name>A0A0C2N618_THEKT</name>
<reference evidence="1 2" key="1">
    <citation type="journal article" date="2014" name="Genome Biol. Evol.">
        <title>The genome of the myxosporean Thelohanellus kitauei shows adaptations to nutrient acquisition within its fish host.</title>
        <authorList>
            <person name="Yang Y."/>
            <person name="Xiong J."/>
            <person name="Zhou Z."/>
            <person name="Huo F."/>
            <person name="Miao W."/>
            <person name="Ran C."/>
            <person name="Liu Y."/>
            <person name="Zhang J."/>
            <person name="Feng J."/>
            <person name="Wang M."/>
            <person name="Wang M."/>
            <person name="Wang L."/>
            <person name="Yao B."/>
        </authorList>
    </citation>
    <scope>NUCLEOTIDE SEQUENCE [LARGE SCALE GENOMIC DNA]</scope>
    <source>
        <strain evidence="1">Wuqing</strain>
    </source>
</reference>
<comment type="caution">
    <text evidence="1">The sequence shown here is derived from an EMBL/GenBank/DDBJ whole genome shotgun (WGS) entry which is preliminary data.</text>
</comment>